<evidence type="ECO:0000256" key="12">
    <source>
        <dbReference type="SAM" id="MobiDB-lite"/>
    </source>
</evidence>
<dbReference type="EC" id="2.1.1.63" evidence="3"/>
<comment type="catalytic activity">
    <reaction evidence="11">
        <text>a 6-O-methyl-2'-deoxyguanosine in DNA + L-cysteinyl-[protein] = S-methyl-L-cysteinyl-[protein] + a 2'-deoxyguanosine in DNA</text>
        <dbReference type="Rhea" id="RHEA:24000"/>
        <dbReference type="Rhea" id="RHEA-COMP:10131"/>
        <dbReference type="Rhea" id="RHEA-COMP:10132"/>
        <dbReference type="Rhea" id="RHEA-COMP:11367"/>
        <dbReference type="Rhea" id="RHEA-COMP:11368"/>
        <dbReference type="ChEBI" id="CHEBI:29950"/>
        <dbReference type="ChEBI" id="CHEBI:82612"/>
        <dbReference type="ChEBI" id="CHEBI:85445"/>
        <dbReference type="ChEBI" id="CHEBI:85448"/>
        <dbReference type="EC" id="2.1.1.63"/>
    </reaction>
</comment>
<evidence type="ECO:0000313" key="15">
    <source>
        <dbReference type="Proteomes" id="UP001287356"/>
    </source>
</evidence>
<feature type="compositionally biased region" description="Polar residues" evidence="12">
    <location>
        <begin position="12"/>
        <end position="26"/>
    </location>
</feature>
<dbReference type="Proteomes" id="UP001287356">
    <property type="component" value="Unassembled WGS sequence"/>
</dbReference>
<dbReference type="GO" id="GO:0003908">
    <property type="term" value="F:methylated-DNA-[protein]-cysteine S-methyltransferase activity"/>
    <property type="evidence" value="ECO:0007669"/>
    <property type="project" value="UniProtKB-EC"/>
</dbReference>
<dbReference type="PANTHER" id="PTHR10815">
    <property type="entry name" value="METHYLATED-DNA--PROTEIN-CYSTEINE METHYLTRANSFERASE"/>
    <property type="match status" value="1"/>
</dbReference>
<dbReference type="InterPro" id="IPR001497">
    <property type="entry name" value="MethylDNA_cys_MeTrfase_AS"/>
</dbReference>
<evidence type="ECO:0000256" key="2">
    <source>
        <dbReference type="ARBA" id="ARBA00008711"/>
    </source>
</evidence>
<comment type="similarity">
    <text evidence="2">Belongs to the MGMT family.</text>
</comment>
<proteinExistence type="inferred from homology"/>
<protein>
    <recommendedName>
        <fullName evidence="4">Methylated-DNA--protein-cysteine methyltransferase</fullName>
        <ecNumber evidence="3">2.1.1.63</ecNumber>
    </recommendedName>
    <alternativeName>
        <fullName evidence="9">6-O-methylguanine-DNA methyltransferase</fullName>
    </alternativeName>
    <alternativeName>
        <fullName evidence="10">O-6-methylguanine-DNA-alkyltransferase</fullName>
    </alternativeName>
</protein>
<keyword evidence="8" id="KW-0234">DNA repair</keyword>
<evidence type="ECO:0000256" key="7">
    <source>
        <dbReference type="ARBA" id="ARBA00022763"/>
    </source>
</evidence>
<dbReference type="PANTHER" id="PTHR10815:SF13">
    <property type="entry name" value="METHYLATED-DNA--PROTEIN-CYSTEINE METHYLTRANSFERASE"/>
    <property type="match status" value="1"/>
</dbReference>
<evidence type="ECO:0000256" key="4">
    <source>
        <dbReference type="ARBA" id="ARBA00015377"/>
    </source>
</evidence>
<dbReference type="PROSITE" id="PS00374">
    <property type="entry name" value="MGMT"/>
    <property type="match status" value="1"/>
</dbReference>
<reference evidence="14" key="1">
    <citation type="journal article" date="2023" name="Mol. Phylogenet. Evol.">
        <title>Genome-scale phylogeny and comparative genomics of the fungal order Sordariales.</title>
        <authorList>
            <person name="Hensen N."/>
            <person name="Bonometti L."/>
            <person name="Westerberg I."/>
            <person name="Brannstrom I.O."/>
            <person name="Guillou S."/>
            <person name="Cros-Aarteil S."/>
            <person name="Calhoun S."/>
            <person name="Haridas S."/>
            <person name="Kuo A."/>
            <person name="Mondo S."/>
            <person name="Pangilinan J."/>
            <person name="Riley R."/>
            <person name="LaButti K."/>
            <person name="Andreopoulos B."/>
            <person name="Lipzen A."/>
            <person name="Chen C."/>
            <person name="Yan M."/>
            <person name="Daum C."/>
            <person name="Ng V."/>
            <person name="Clum A."/>
            <person name="Steindorff A."/>
            <person name="Ohm R.A."/>
            <person name="Martin F."/>
            <person name="Silar P."/>
            <person name="Natvig D.O."/>
            <person name="Lalanne C."/>
            <person name="Gautier V."/>
            <person name="Ament-Velasquez S.L."/>
            <person name="Kruys A."/>
            <person name="Hutchinson M.I."/>
            <person name="Powell A.J."/>
            <person name="Barry K."/>
            <person name="Miller A.N."/>
            <person name="Grigoriev I.V."/>
            <person name="Debuchy R."/>
            <person name="Gladieux P."/>
            <person name="Hiltunen Thoren M."/>
            <person name="Johannesson H."/>
        </authorList>
    </citation>
    <scope>NUCLEOTIDE SEQUENCE</scope>
    <source>
        <strain evidence="14">CBS 958.72</strain>
    </source>
</reference>
<evidence type="ECO:0000313" key="14">
    <source>
        <dbReference type="EMBL" id="KAK3371845.1"/>
    </source>
</evidence>
<dbReference type="CDD" id="cd06445">
    <property type="entry name" value="ATase"/>
    <property type="match status" value="1"/>
</dbReference>
<dbReference type="NCBIfam" id="TIGR00589">
    <property type="entry name" value="ogt"/>
    <property type="match status" value="1"/>
</dbReference>
<organism evidence="14 15">
    <name type="scientific">Lasiosphaeria ovina</name>
    <dbReference type="NCBI Taxonomy" id="92902"/>
    <lineage>
        <taxon>Eukaryota</taxon>
        <taxon>Fungi</taxon>
        <taxon>Dikarya</taxon>
        <taxon>Ascomycota</taxon>
        <taxon>Pezizomycotina</taxon>
        <taxon>Sordariomycetes</taxon>
        <taxon>Sordariomycetidae</taxon>
        <taxon>Sordariales</taxon>
        <taxon>Lasiosphaeriaceae</taxon>
        <taxon>Lasiosphaeria</taxon>
    </lineage>
</organism>
<dbReference type="GO" id="GO:0032259">
    <property type="term" value="P:methylation"/>
    <property type="evidence" value="ECO:0007669"/>
    <property type="project" value="UniProtKB-KW"/>
</dbReference>
<dbReference type="Gene3D" id="1.10.10.10">
    <property type="entry name" value="Winged helix-like DNA-binding domain superfamily/Winged helix DNA-binding domain"/>
    <property type="match status" value="1"/>
</dbReference>
<evidence type="ECO:0000256" key="5">
    <source>
        <dbReference type="ARBA" id="ARBA00022603"/>
    </source>
</evidence>
<dbReference type="InterPro" id="IPR036217">
    <property type="entry name" value="MethylDNA_cys_MeTrfase_DNAb"/>
</dbReference>
<accession>A0AAE0K8Z5</accession>
<sequence length="208" mass="22235">MSGRMRRKLTALLQQQETETAASLSRATAHRPTAIKPDPDSAGSSGLAGYRHHRQEEEEEEEQDVARLEALIAGYRHGTVFDKAVWRLLLQIPRGCVTTYGILAAQLGSSPRAVGNALRRNPYAPRVPCHRVIATGGKLGGFKGTVGPRDGASSAKLVEKRMLLRREGVKFGAASPSSKTGEEKVLGTPFTGFAPPRGATVVKAPASL</sequence>
<name>A0AAE0K8Z5_9PEZI</name>
<reference evidence="14" key="2">
    <citation type="submission" date="2023-06" db="EMBL/GenBank/DDBJ databases">
        <authorList>
            <consortium name="Lawrence Berkeley National Laboratory"/>
            <person name="Haridas S."/>
            <person name="Hensen N."/>
            <person name="Bonometti L."/>
            <person name="Westerberg I."/>
            <person name="Brannstrom I.O."/>
            <person name="Guillou S."/>
            <person name="Cros-Aarteil S."/>
            <person name="Calhoun S."/>
            <person name="Kuo A."/>
            <person name="Mondo S."/>
            <person name="Pangilinan J."/>
            <person name="Riley R."/>
            <person name="Labutti K."/>
            <person name="Andreopoulos B."/>
            <person name="Lipzen A."/>
            <person name="Chen C."/>
            <person name="Yanf M."/>
            <person name="Daum C."/>
            <person name="Ng V."/>
            <person name="Clum A."/>
            <person name="Steindorff A."/>
            <person name="Ohm R."/>
            <person name="Martin F."/>
            <person name="Silar P."/>
            <person name="Natvig D."/>
            <person name="Lalanne C."/>
            <person name="Gautier V."/>
            <person name="Ament-Velasquez S.L."/>
            <person name="Kruys A."/>
            <person name="Hutchinson M.I."/>
            <person name="Powell A.J."/>
            <person name="Barry K."/>
            <person name="Miller A.N."/>
            <person name="Grigoriev I.V."/>
            <person name="Debuchy R."/>
            <person name="Gladieux P."/>
            <person name="Thoren M.H."/>
            <person name="Johannesson H."/>
        </authorList>
    </citation>
    <scope>NUCLEOTIDE SEQUENCE</scope>
    <source>
        <strain evidence="14">CBS 958.72</strain>
    </source>
</reference>
<dbReference type="Pfam" id="PF01035">
    <property type="entry name" value="DNA_binding_1"/>
    <property type="match status" value="1"/>
</dbReference>
<evidence type="ECO:0000256" key="10">
    <source>
        <dbReference type="ARBA" id="ARBA00031621"/>
    </source>
</evidence>
<evidence type="ECO:0000256" key="6">
    <source>
        <dbReference type="ARBA" id="ARBA00022679"/>
    </source>
</evidence>
<dbReference type="InterPro" id="IPR036388">
    <property type="entry name" value="WH-like_DNA-bd_sf"/>
</dbReference>
<dbReference type="AlphaFoldDB" id="A0AAE0K8Z5"/>
<keyword evidence="6" id="KW-0808">Transferase</keyword>
<keyword evidence="5 14" id="KW-0489">Methyltransferase</keyword>
<comment type="catalytic activity">
    <reaction evidence="1">
        <text>a 4-O-methyl-thymidine in DNA + L-cysteinyl-[protein] = a thymidine in DNA + S-methyl-L-cysteinyl-[protein]</text>
        <dbReference type="Rhea" id="RHEA:53428"/>
        <dbReference type="Rhea" id="RHEA-COMP:10131"/>
        <dbReference type="Rhea" id="RHEA-COMP:10132"/>
        <dbReference type="Rhea" id="RHEA-COMP:13555"/>
        <dbReference type="Rhea" id="RHEA-COMP:13556"/>
        <dbReference type="ChEBI" id="CHEBI:29950"/>
        <dbReference type="ChEBI" id="CHEBI:82612"/>
        <dbReference type="ChEBI" id="CHEBI:137386"/>
        <dbReference type="ChEBI" id="CHEBI:137387"/>
        <dbReference type="EC" id="2.1.1.63"/>
    </reaction>
</comment>
<feature type="domain" description="Methylated-DNA-[protein]-cysteine S-methyltransferase DNA binding" evidence="13">
    <location>
        <begin position="81"/>
        <end position="169"/>
    </location>
</feature>
<evidence type="ECO:0000256" key="1">
    <source>
        <dbReference type="ARBA" id="ARBA00001286"/>
    </source>
</evidence>
<evidence type="ECO:0000256" key="8">
    <source>
        <dbReference type="ARBA" id="ARBA00023204"/>
    </source>
</evidence>
<evidence type="ECO:0000256" key="9">
    <source>
        <dbReference type="ARBA" id="ARBA00030795"/>
    </source>
</evidence>
<keyword evidence="15" id="KW-1185">Reference proteome</keyword>
<evidence type="ECO:0000259" key="13">
    <source>
        <dbReference type="Pfam" id="PF01035"/>
    </source>
</evidence>
<gene>
    <name evidence="14" type="ORF">B0T24DRAFT_680852</name>
</gene>
<dbReference type="GO" id="GO:0006281">
    <property type="term" value="P:DNA repair"/>
    <property type="evidence" value="ECO:0007669"/>
    <property type="project" value="UniProtKB-KW"/>
</dbReference>
<evidence type="ECO:0000256" key="11">
    <source>
        <dbReference type="ARBA" id="ARBA00049348"/>
    </source>
</evidence>
<dbReference type="EMBL" id="JAULSN010000005">
    <property type="protein sequence ID" value="KAK3371845.1"/>
    <property type="molecule type" value="Genomic_DNA"/>
</dbReference>
<keyword evidence="7" id="KW-0227">DNA damage</keyword>
<feature type="region of interest" description="Disordered" evidence="12">
    <location>
        <begin position="1"/>
        <end position="63"/>
    </location>
</feature>
<dbReference type="SUPFAM" id="SSF46767">
    <property type="entry name" value="Methylated DNA-protein cysteine methyltransferase, C-terminal domain"/>
    <property type="match status" value="1"/>
</dbReference>
<evidence type="ECO:0000256" key="3">
    <source>
        <dbReference type="ARBA" id="ARBA00011918"/>
    </source>
</evidence>
<dbReference type="InterPro" id="IPR014048">
    <property type="entry name" value="MethylDNA_cys_MeTrfase_DNA-bd"/>
</dbReference>
<comment type="caution">
    <text evidence="14">The sequence shown here is derived from an EMBL/GenBank/DDBJ whole genome shotgun (WGS) entry which is preliminary data.</text>
</comment>